<sequence length="335" mass="35151">MFPIARPSSPATEVSLPSLSDIEAAACVVNQTVPPTAQYRWGQLEQLLGVETWLKHENHGPVGAFKLRGGLTYFDALARQGRLPPAVVCATRGNHGQSVAWAARAHGVPCHIVVPRDNSREKNAAMRALGAHVIEHGRDFQEAREHAQQLAQSLPAHTVPSYHVELVTGVSTYWLELLRAAPQLTHLYVPIGLGSGACAAIAAKLALQHPARVIGVTSARASTYARSLAAGQVVAAEVSTQLADGLAVREADPAALRVLQAHLHDLVEVDDDAVANAMRALFQATHNVAEGAGAAALAGALQQASSLRHAHAVVGLALTGGNVDADVFARVLQAA</sequence>
<dbReference type="InterPro" id="IPR036052">
    <property type="entry name" value="TrpB-like_PALP_sf"/>
</dbReference>
<dbReference type="InterPro" id="IPR000634">
    <property type="entry name" value="Ser/Thr_deHydtase_PyrdxlP-BS"/>
</dbReference>
<dbReference type="InterPro" id="IPR001926">
    <property type="entry name" value="TrpB-like_PALP"/>
</dbReference>
<dbReference type="GO" id="GO:0009097">
    <property type="term" value="P:isoleucine biosynthetic process"/>
    <property type="evidence" value="ECO:0007669"/>
    <property type="project" value="TreeGrafter"/>
</dbReference>
<dbReference type="GO" id="GO:0006567">
    <property type="term" value="P:L-threonine catabolic process"/>
    <property type="evidence" value="ECO:0007669"/>
    <property type="project" value="TreeGrafter"/>
</dbReference>
<evidence type="ECO:0000313" key="6">
    <source>
        <dbReference type="Proteomes" id="UP000196138"/>
    </source>
</evidence>
<evidence type="ECO:0000259" key="4">
    <source>
        <dbReference type="Pfam" id="PF00291"/>
    </source>
</evidence>
<dbReference type="AlphaFoldDB" id="A0A1Y0EJU5"/>
<comment type="cofactor">
    <cofactor evidence="1">
        <name>pyridoxal 5'-phosphate</name>
        <dbReference type="ChEBI" id="CHEBI:597326"/>
    </cofactor>
</comment>
<reference evidence="5 6" key="1">
    <citation type="submission" date="2017-05" db="EMBL/GenBank/DDBJ databases">
        <authorList>
            <person name="Song R."/>
            <person name="Chenine A.L."/>
            <person name="Ruprecht R.M."/>
        </authorList>
    </citation>
    <scope>NUCLEOTIDE SEQUENCE [LARGE SCALE GENOMIC DNA]</scope>
    <source>
        <strain evidence="5 6">DSM 26136</strain>
    </source>
</reference>
<feature type="domain" description="Tryptophan synthase beta chain-like PALP" evidence="4">
    <location>
        <begin position="31"/>
        <end position="314"/>
    </location>
</feature>
<keyword evidence="3" id="KW-0456">Lyase</keyword>
<name>A0A1Y0EJU5_9BURK</name>
<dbReference type="KEGG" id="cser:CCO03_03420"/>
<dbReference type="EMBL" id="CP021455">
    <property type="protein sequence ID" value="ARU03857.1"/>
    <property type="molecule type" value="Genomic_DNA"/>
</dbReference>
<dbReference type="PROSITE" id="PS00165">
    <property type="entry name" value="DEHYDRATASE_SER_THR"/>
    <property type="match status" value="1"/>
</dbReference>
<dbReference type="GO" id="GO:0030170">
    <property type="term" value="F:pyridoxal phosphate binding"/>
    <property type="evidence" value="ECO:0007669"/>
    <property type="project" value="InterPro"/>
</dbReference>
<dbReference type="GO" id="GO:0006565">
    <property type="term" value="P:L-serine catabolic process"/>
    <property type="evidence" value="ECO:0007669"/>
    <property type="project" value="TreeGrafter"/>
</dbReference>
<accession>A0A1Y0EJU5</accession>
<dbReference type="OrthoDB" id="34584at2"/>
<proteinExistence type="predicted"/>
<dbReference type="NCBIfam" id="NF004771">
    <property type="entry name" value="PRK06110.1"/>
    <property type="match status" value="1"/>
</dbReference>
<evidence type="ECO:0000256" key="3">
    <source>
        <dbReference type="ARBA" id="ARBA00023239"/>
    </source>
</evidence>
<dbReference type="Gene3D" id="3.40.50.1100">
    <property type="match status" value="2"/>
</dbReference>
<evidence type="ECO:0000313" key="5">
    <source>
        <dbReference type="EMBL" id="ARU03857.1"/>
    </source>
</evidence>
<dbReference type="Pfam" id="PF00291">
    <property type="entry name" value="PALP"/>
    <property type="match status" value="1"/>
</dbReference>
<protein>
    <recommendedName>
        <fullName evidence="4">Tryptophan synthase beta chain-like PALP domain-containing protein</fullName>
    </recommendedName>
</protein>
<dbReference type="GO" id="GO:0003941">
    <property type="term" value="F:L-serine ammonia-lyase activity"/>
    <property type="evidence" value="ECO:0007669"/>
    <property type="project" value="TreeGrafter"/>
</dbReference>
<evidence type="ECO:0000256" key="2">
    <source>
        <dbReference type="ARBA" id="ARBA00022898"/>
    </source>
</evidence>
<keyword evidence="2" id="KW-0663">Pyridoxal phosphate</keyword>
<dbReference type="InterPro" id="IPR050147">
    <property type="entry name" value="Ser/Thr_Dehydratase"/>
</dbReference>
<gene>
    <name evidence="5" type="ORF">CCO03_03420</name>
</gene>
<evidence type="ECO:0000256" key="1">
    <source>
        <dbReference type="ARBA" id="ARBA00001933"/>
    </source>
</evidence>
<keyword evidence="6" id="KW-1185">Reference proteome</keyword>
<dbReference type="PANTHER" id="PTHR48078:SF7">
    <property type="entry name" value="BLL6502 PROTEIN"/>
    <property type="match status" value="1"/>
</dbReference>
<dbReference type="GO" id="GO:0004794">
    <property type="term" value="F:threonine deaminase activity"/>
    <property type="evidence" value="ECO:0007669"/>
    <property type="project" value="TreeGrafter"/>
</dbReference>
<dbReference type="SUPFAM" id="SSF53686">
    <property type="entry name" value="Tryptophan synthase beta subunit-like PLP-dependent enzymes"/>
    <property type="match status" value="1"/>
</dbReference>
<dbReference type="PANTHER" id="PTHR48078">
    <property type="entry name" value="THREONINE DEHYDRATASE, MITOCHONDRIAL-RELATED"/>
    <property type="match status" value="1"/>
</dbReference>
<dbReference type="RefSeq" id="WP_087277282.1">
    <property type="nucleotide sequence ID" value="NZ_CP021455.1"/>
</dbReference>
<dbReference type="Proteomes" id="UP000196138">
    <property type="component" value="Chromosome"/>
</dbReference>
<organism evidence="5 6">
    <name type="scientific">Comamonas serinivorans</name>
    <dbReference type="NCBI Taxonomy" id="1082851"/>
    <lineage>
        <taxon>Bacteria</taxon>
        <taxon>Pseudomonadati</taxon>
        <taxon>Pseudomonadota</taxon>
        <taxon>Betaproteobacteria</taxon>
        <taxon>Burkholderiales</taxon>
        <taxon>Comamonadaceae</taxon>
        <taxon>Comamonas</taxon>
    </lineage>
</organism>